<evidence type="ECO:0000313" key="3">
    <source>
        <dbReference type="Proteomes" id="UP001596122"/>
    </source>
</evidence>
<keyword evidence="3" id="KW-1185">Reference proteome</keyword>
<comment type="caution">
    <text evidence="2">The sequence shown here is derived from an EMBL/GenBank/DDBJ whole genome shotgun (WGS) entry which is preliminary data.</text>
</comment>
<evidence type="ECO:0000313" key="2">
    <source>
        <dbReference type="EMBL" id="MFC5379319.1"/>
    </source>
</evidence>
<gene>
    <name evidence="2" type="ORF">ACFPJ6_00795</name>
</gene>
<organism evidence="2 3">
    <name type="scientific">Aquipuribacter nitratireducens</name>
    <dbReference type="NCBI Taxonomy" id="650104"/>
    <lineage>
        <taxon>Bacteria</taxon>
        <taxon>Bacillati</taxon>
        <taxon>Actinomycetota</taxon>
        <taxon>Actinomycetes</taxon>
        <taxon>Micrococcales</taxon>
        <taxon>Intrasporangiaceae</taxon>
        <taxon>Aquipuribacter</taxon>
    </lineage>
</organism>
<reference evidence="3" key="1">
    <citation type="journal article" date="2019" name="Int. J. Syst. Evol. Microbiol.">
        <title>The Global Catalogue of Microorganisms (GCM) 10K type strain sequencing project: providing services to taxonomists for standard genome sequencing and annotation.</title>
        <authorList>
            <consortium name="The Broad Institute Genomics Platform"/>
            <consortium name="The Broad Institute Genome Sequencing Center for Infectious Disease"/>
            <person name="Wu L."/>
            <person name="Ma J."/>
        </authorList>
    </citation>
    <scope>NUCLEOTIDE SEQUENCE [LARGE SCALE GENOMIC DNA]</scope>
    <source>
        <strain evidence="3">CCUG 43114</strain>
    </source>
</reference>
<dbReference type="InterPro" id="IPR021804">
    <property type="entry name" value="DUF3375"/>
</dbReference>
<protein>
    <submittedName>
        <fullName evidence="2">DUF3375 domain-containing protein</fullName>
    </submittedName>
</protein>
<feature type="coiled-coil region" evidence="1">
    <location>
        <begin position="141"/>
        <end position="168"/>
    </location>
</feature>
<dbReference type="Pfam" id="PF11855">
    <property type="entry name" value="DUF3375"/>
    <property type="match status" value="1"/>
</dbReference>
<evidence type="ECO:0000256" key="1">
    <source>
        <dbReference type="SAM" id="Coils"/>
    </source>
</evidence>
<proteinExistence type="predicted"/>
<dbReference type="Proteomes" id="UP001596122">
    <property type="component" value="Unassembled WGS sequence"/>
</dbReference>
<accession>A0ABW0GI57</accession>
<sequence>MEHDELDSLRRHPAWRLLSADSAPLVLDVLGAVFVDSGGGPMAETDLVQRVDDHLFALSRTCPGRYPRPALEYVRDWAEPGKGWLRAFYPPGSDGRHYDVTPAVEKALRFLDGLRARSFVGTESRLDAIVTLLRDLALGSEPDTERRLSELERRRAELDREIEAVRTGRSPLLSDTAQAERFDQVTRLAVDLLSDFRQVEENFRTLDRQLRERVTRWEGPKAGLLDEIVGSRAGIAESDQGRSFHAFFDFLLSSSRQEEFRELLAQVHDRAGAPSGARTRRVHHDWLAAGQRTQETVRSLSEQLRRFVDDQTWLENRRVLDLVRSIEQHALALRDTGPIPVAADLPDTHPSLVLPMERPLYRPRTKAAVASDDVVEADAVLDATALFEQVVVDRERLVGAVGSSLAGAEQVPLAAVVGRHPLREGLAELVAYYTLSAAADTTFDSVVDDTATDRIGWTDRDGVDRVATVPRLVFTR</sequence>
<dbReference type="RefSeq" id="WP_340266572.1">
    <property type="nucleotide sequence ID" value="NZ_JBBEOG010000001.1"/>
</dbReference>
<dbReference type="EMBL" id="JBHSLD010000001">
    <property type="protein sequence ID" value="MFC5379319.1"/>
    <property type="molecule type" value="Genomic_DNA"/>
</dbReference>
<keyword evidence="1" id="KW-0175">Coiled coil</keyword>
<name>A0ABW0GI57_9MICO</name>